<feature type="domain" description="PAS" evidence="1">
    <location>
        <begin position="8"/>
        <end position="45"/>
    </location>
</feature>
<keyword evidence="3" id="KW-1185">Reference proteome</keyword>
<name>A0A554WWZ9_9BURK</name>
<dbReference type="Proteomes" id="UP000318542">
    <property type="component" value="Unassembled WGS sequence"/>
</dbReference>
<dbReference type="SUPFAM" id="SSF55785">
    <property type="entry name" value="PYP-like sensor domain (PAS domain)"/>
    <property type="match status" value="1"/>
</dbReference>
<evidence type="ECO:0000259" key="1">
    <source>
        <dbReference type="Pfam" id="PF13188"/>
    </source>
</evidence>
<organism evidence="2 3">
    <name type="scientific">Tepidimonas thermarum</name>
    <dbReference type="NCBI Taxonomy" id="335431"/>
    <lineage>
        <taxon>Bacteria</taxon>
        <taxon>Pseudomonadati</taxon>
        <taxon>Pseudomonadota</taxon>
        <taxon>Betaproteobacteria</taxon>
        <taxon>Burkholderiales</taxon>
        <taxon>Tepidimonas</taxon>
    </lineage>
</organism>
<accession>A0A554WWZ9</accession>
<dbReference type="Gene3D" id="3.30.450.20">
    <property type="entry name" value="PAS domain"/>
    <property type="match status" value="1"/>
</dbReference>
<dbReference type="InterPro" id="IPR000014">
    <property type="entry name" value="PAS"/>
</dbReference>
<evidence type="ECO:0000313" key="3">
    <source>
        <dbReference type="Proteomes" id="UP000318542"/>
    </source>
</evidence>
<proteinExistence type="predicted"/>
<gene>
    <name evidence="2" type="ORF">Tther_02374</name>
</gene>
<evidence type="ECO:0000313" key="2">
    <source>
        <dbReference type="EMBL" id="TSE28087.1"/>
    </source>
</evidence>
<dbReference type="InterPro" id="IPR035965">
    <property type="entry name" value="PAS-like_dom_sf"/>
</dbReference>
<sequence length="50" mass="5637">MLPALDDYRLAFEWAPVGLVLSRHRTMVDCNQAVCEMFGASREDCATSFL</sequence>
<dbReference type="AlphaFoldDB" id="A0A554WWZ9"/>
<dbReference type="EMBL" id="VJOL01000064">
    <property type="protein sequence ID" value="TSE28087.1"/>
    <property type="molecule type" value="Genomic_DNA"/>
</dbReference>
<protein>
    <submittedName>
        <fullName evidence="2">PAS domain protein</fullName>
    </submittedName>
</protein>
<comment type="caution">
    <text evidence="2">The sequence shown here is derived from an EMBL/GenBank/DDBJ whole genome shotgun (WGS) entry which is preliminary data.</text>
</comment>
<dbReference type="Pfam" id="PF13188">
    <property type="entry name" value="PAS_8"/>
    <property type="match status" value="1"/>
</dbReference>
<reference evidence="2 3" key="1">
    <citation type="submission" date="2019-07" db="EMBL/GenBank/DDBJ databases">
        <title>Tepidimonas thermarum AA-1 draft genome.</title>
        <authorList>
            <person name="Da Costa M.S."/>
            <person name="Froufe H.J.C."/>
            <person name="Egas C."/>
            <person name="Albuquerque L."/>
        </authorList>
    </citation>
    <scope>NUCLEOTIDE SEQUENCE [LARGE SCALE GENOMIC DNA]</scope>
    <source>
        <strain evidence="2 3">AA-1</strain>
    </source>
</reference>